<sequence length="264" mass="26799">MQHCTPEQLALAALREPLPAADAAHLERCDACRSEVATLRRAPDLLSVPQLAAPGASVPPPPRVWDAIAAATGVSAVPQTSGTPATPPVVVAPPLPAEPADDADRPGGTVVPFRSRRRPLLLAAAAVVAGAVVGAGAVAVVQRADGDGEAVTTVALAPLPDAEASGVADVVVKDDGSRVLELELEAPALEGSYYEVWLIDRSVDGMFSLGVVRPGTQTVELPAGLDLAEFPLVDVSVEPLDGEPTHSGVSVARGGSRRLSGALA</sequence>
<evidence type="ECO:0000313" key="6">
    <source>
        <dbReference type="EMBL" id="SDF68741.1"/>
    </source>
</evidence>
<dbReference type="STRING" id="1550231.SAMN05660662_3079"/>
<dbReference type="Pfam" id="PF10099">
    <property type="entry name" value="RskA_C"/>
    <property type="match status" value="1"/>
</dbReference>
<dbReference type="Proteomes" id="UP000199406">
    <property type="component" value="Unassembled WGS sequence"/>
</dbReference>
<keyword evidence="4" id="KW-1133">Transmembrane helix</keyword>
<evidence type="ECO:0000313" key="7">
    <source>
        <dbReference type="Proteomes" id="UP000199406"/>
    </source>
</evidence>
<dbReference type="GO" id="GO:0005886">
    <property type="term" value="C:plasma membrane"/>
    <property type="evidence" value="ECO:0007669"/>
    <property type="project" value="InterPro"/>
</dbReference>
<dbReference type="InterPro" id="IPR041916">
    <property type="entry name" value="Anti_sigma_zinc_sf"/>
</dbReference>
<evidence type="ECO:0000256" key="2">
    <source>
        <dbReference type="ARBA" id="ARBA00023163"/>
    </source>
</evidence>
<feature type="domain" description="Anti-sigma K factor RskA C-terminal" evidence="5">
    <location>
        <begin position="122"/>
        <end position="248"/>
    </location>
</feature>
<protein>
    <submittedName>
        <fullName evidence="6">Anti-sigma-K factor rskA</fullName>
    </submittedName>
</protein>
<gene>
    <name evidence="6" type="ORF">SAMN05660662_3079</name>
</gene>
<dbReference type="EMBL" id="FNBT01000005">
    <property type="protein sequence ID" value="SDF68741.1"/>
    <property type="molecule type" value="Genomic_DNA"/>
</dbReference>
<feature type="transmembrane region" description="Helical" evidence="4">
    <location>
        <begin position="120"/>
        <end position="141"/>
    </location>
</feature>
<reference evidence="7" key="1">
    <citation type="submission" date="2016-10" db="EMBL/GenBank/DDBJ databases">
        <authorList>
            <person name="Varghese N."/>
            <person name="Submissions S."/>
        </authorList>
    </citation>
    <scope>NUCLEOTIDE SEQUENCE [LARGE SCALE GENOMIC DNA]</scope>
    <source>
        <strain evidence="7">DSM 44268</strain>
    </source>
</reference>
<dbReference type="InterPro" id="IPR018764">
    <property type="entry name" value="RskA_C"/>
</dbReference>
<evidence type="ECO:0000259" key="5">
    <source>
        <dbReference type="Pfam" id="PF10099"/>
    </source>
</evidence>
<evidence type="ECO:0000256" key="1">
    <source>
        <dbReference type="ARBA" id="ARBA00023015"/>
    </source>
</evidence>
<proteinExistence type="predicted"/>
<keyword evidence="4" id="KW-0472">Membrane</keyword>
<dbReference type="OrthoDB" id="4328740at2"/>
<keyword evidence="2" id="KW-0804">Transcription</keyword>
<organism evidence="6 7">
    <name type="scientific">Blastococcus aurantiacus</name>
    <dbReference type="NCBI Taxonomy" id="1550231"/>
    <lineage>
        <taxon>Bacteria</taxon>
        <taxon>Bacillati</taxon>
        <taxon>Actinomycetota</taxon>
        <taxon>Actinomycetes</taxon>
        <taxon>Geodermatophilales</taxon>
        <taxon>Geodermatophilaceae</taxon>
        <taxon>Blastococcus</taxon>
    </lineage>
</organism>
<dbReference type="AlphaFoldDB" id="A0A1G7N477"/>
<accession>A0A1G7N477</accession>
<evidence type="ECO:0000256" key="4">
    <source>
        <dbReference type="SAM" id="Phobius"/>
    </source>
</evidence>
<name>A0A1G7N477_9ACTN</name>
<keyword evidence="4" id="KW-0812">Transmembrane</keyword>
<keyword evidence="1" id="KW-0805">Transcription regulation</keyword>
<feature type="region of interest" description="Disordered" evidence="3">
    <location>
        <begin position="239"/>
        <end position="264"/>
    </location>
</feature>
<keyword evidence="7" id="KW-1185">Reference proteome</keyword>
<dbReference type="Gene3D" id="1.10.10.1320">
    <property type="entry name" value="Anti-sigma factor, zinc-finger domain"/>
    <property type="match status" value="1"/>
</dbReference>
<dbReference type="RefSeq" id="WP_091768355.1">
    <property type="nucleotide sequence ID" value="NZ_FNBT01000005.1"/>
</dbReference>
<evidence type="ECO:0000256" key="3">
    <source>
        <dbReference type="SAM" id="MobiDB-lite"/>
    </source>
</evidence>